<evidence type="ECO:0000313" key="2">
    <source>
        <dbReference type="EMBL" id="EMC92233.1"/>
    </source>
</evidence>
<protein>
    <submittedName>
        <fullName evidence="2">Uncharacterized protein</fullName>
    </submittedName>
</protein>
<dbReference type="KEGG" id="bcom:BAUCODRAFT_126228"/>
<dbReference type="RefSeq" id="XP_007680669.1">
    <property type="nucleotide sequence ID" value="XM_007682479.1"/>
</dbReference>
<dbReference type="Proteomes" id="UP000011761">
    <property type="component" value="Unassembled WGS sequence"/>
</dbReference>
<evidence type="ECO:0000313" key="3">
    <source>
        <dbReference type="Proteomes" id="UP000011761"/>
    </source>
</evidence>
<sequence>MCAENVSSFTTDDATAVTPPQTADKGQVAARMHPWCSHLSPCLYKVWRKASTFLIVSFIEPSQDRIDSRVLRLLWRKRFALIEAQSAACFANTGFYIALSTGVSVTIKVRTGSPTRALGVKAFQQLLLLQLLRF</sequence>
<dbReference type="AlphaFoldDB" id="M2MLG3"/>
<keyword evidence="3" id="KW-1185">Reference proteome</keyword>
<dbReference type="HOGENOM" id="CLU_1895794_0_0_1"/>
<organism evidence="2 3">
    <name type="scientific">Baudoinia panamericana (strain UAMH 10762)</name>
    <name type="common">Angels' share fungus</name>
    <name type="synonym">Baudoinia compniacensis (strain UAMH 10762)</name>
    <dbReference type="NCBI Taxonomy" id="717646"/>
    <lineage>
        <taxon>Eukaryota</taxon>
        <taxon>Fungi</taxon>
        <taxon>Dikarya</taxon>
        <taxon>Ascomycota</taxon>
        <taxon>Pezizomycotina</taxon>
        <taxon>Dothideomycetes</taxon>
        <taxon>Dothideomycetidae</taxon>
        <taxon>Mycosphaerellales</taxon>
        <taxon>Teratosphaeriaceae</taxon>
        <taxon>Baudoinia</taxon>
    </lineage>
</organism>
<name>M2MLG3_BAUPA</name>
<evidence type="ECO:0000256" key="1">
    <source>
        <dbReference type="SAM" id="MobiDB-lite"/>
    </source>
</evidence>
<dbReference type="EMBL" id="KB445562">
    <property type="protein sequence ID" value="EMC92233.1"/>
    <property type="molecule type" value="Genomic_DNA"/>
</dbReference>
<dbReference type="GeneID" id="19108032"/>
<reference evidence="2 3" key="1">
    <citation type="journal article" date="2012" name="PLoS Pathog.">
        <title>Diverse lifestyles and strategies of plant pathogenesis encoded in the genomes of eighteen Dothideomycetes fungi.</title>
        <authorList>
            <person name="Ohm R.A."/>
            <person name="Feau N."/>
            <person name="Henrissat B."/>
            <person name="Schoch C.L."/>
            <person name="Horwitz B.A."/>
            <person name="Barry K.W."/>
            <person name="Condon B.J."/>
            <person name="Copeland A.C."/>
            <person name="Dhillon B."/>
            <person name="Glaser F."/>
            <person name="Hesse C.N."/>
            <person name="Kosti I."/>
            <person name="LaButti K."/>
            <person name="Lindquist E.A."/>
            <person name="Lucas S."/>
            <person name="Salamov A.A."/>
            <person name="Bradshaw R.E."/>
            <person name="Ciuffetti L."/>
            <person name="Hamelin R.C."/>
            <person name="Kema G.H.J."/>
            <person name="Lawrence C."/>
            <person name="Scott J.A."/>
            <person name="Spatafora J.W."/>
            <person name="Turgeon B.G."/>
            <person name="de Wit P.J.G.M."/>
            <person name="Zhong S."/>
            <person name="Goodwin S.B."/>
            <person name="Grigoriev I.V."/>
        </authorList>
    </citation>
    <scope>NUCLEOTIDE SEQUENCE [LARGE SCALE GENOMIC DNA]</scope>
    <source>
        <strain evidence="2 3">UAMH 10762</strain>
    </source>
</reference>
<gene>
    <name evidence="2" type="ORF">BAUCODRAFT_126228</name>
</gene>
<proteinExistence type="predicted"/>
<feature type="region of interest" description="Disordered" evidence="1">
    <location>
        <begin position="1"/>
        <end position="21"/>
    </location>
</feature>
<accession>M2MLG3</accession>